<dbReference type="InterPro" id="IPR033116">
    <property type="entry name" value="TRYPSIN_SER"/>
</dbReference>
<keyword evidence="4 9" id="KW-0720">Serine protease</keyword>
<keyword evidence="7" id="KW-0325">Glycoprotein</keyword>
<evidence type="ECO:0000256" key="2">
    <source>
        <dbReference type="ARBA" id="ARBA00022723"/>
    </source>
</evidence>
<dbReference type="GO" id="GO:0016020">
    <property type="term" value="C:membrane"/>
    <property type="evidence" value="ECO:0007669"/>
    <property type="project" value="InterPro"/>
</dbReference>
<evidence type="ECO:0000256" key="5">
    <source>
        <dbReference type="ARBA" id="ARBA00022837"/>
    </source>
</evidence>
<dbReference type="InterPro" id="IPR036055">
    <property type="entry name" value="LDL_receptor-like_sf"/>
</dbReference>
<dbReference type="CDD" id="cd00190">
    <property type="entry name" value="Tryp_SPc"/>
    <property type="match status" value="1"/>
</dbReference>
<dbReference type="PROSITE" id="PS01209">
    <property type="entry name" value="LDLRA_1"/>
    <property type="match status" value="1"/>
</dbReference>
<dbReference type="InterPro" id="IPR036772">
    <property type="entry name" value="SRCR-like_dom_sf"/>
</dbReference>
<dbReference type="PROSITE" id="PS50068">
    <property type="entry name" value="LDLRA_2"/>
    <property type="match status" value="1"/>
</dbReference>
<keyword evidence="10" id="KW-0472">Membrane</keyword>
<dbReference type="EMBL" id="WNTK01000364">
    <property type="protein sequence ID" value="KAG9470064.1"/>
    <property type="molecule type" value="Genomic_DNA"/>
</dbReference>
<dbReference type="FunFam" id="2.40.10.10:FF:000003">
    <property type="entry name" value="Transmembrane serine protease 3"/>
    <property type="match status" value="1"/>
</dbReference>
<dbReference type="SMART" id="SM00192">
    <property type="entry name" value="LDLa"/>
    <property type="match status" value="1"/>
</dbReference>
<dbReference type="PANTHER" id="PTHR24252">
    <property type="entry name" value="ACROSIN-RELATED"/>
    <property type="match status" value="1"/>
</dbReference>
<dbReference type="InterPro" id="IPR001190">
    <property type="entry name" value="SRCR"/>
</dbReference>
<dbReference type="PANTHER" id="PTHR24252:SF30">
    <property type="entry name" value="TRANSMEMBRANE SERINE PROTEASE 2"/>
    <property type="match status" value="1"/>
</dbReference>
<dbReference type="SMART" id="SM00020">
    <property type="entry name" value="Tryp_SPc"/>
    <property type="match status" value="1"/>
</dbReference>
<dbReference type="SUPFAM" id="SSF50494">
    <property type="entry name" value="Trypsin-like serine proteases"/>
    <property type="match status" value="1"/>
</dbReference>
<dbReference type="PROSITE" id="PS00134">
    <property type="entry name" value="TRYPSIN_HIS"/>
    <property type="match status" value="1"/>
</dbReference>
<keyword evidence="10" id="KW-0812">Transmembrane</keyword>
<dbReference type="Gene3D" id="3.10.250.10">
    <property type="entry name" value="SRCR-like domain"/>
    <property type="match status" value="1"/>
</dbReference>
<keyword evidence="2" id="KW-0479">Metal-binding</keyword>
<dbReference type="Pfam" id="PF00089">
    <property type="entry name" value="Trypsin"/>
    <property type="match status" value="1"/>
</dbReference>
<protein>
    <recommendedName>
        <fullName evidence="11">Peptidase S1 domain-containing protein</fullName>
    </recommendedName>
</protein>
<proteinExistence type="predicted"/>
<evidence type="ECO:0000256" key="6">
    <source>
        <dbReference type="ARBA" id="ARBA00023157"/>
    </source>
</evidence>
<comment type="caution">
    <text evidence="8">Lacks conserved residue(s) required for the propagation of feature annotation.</text>
</comment>
<evidence type="ECO:0000256" key="7">
    <source>
        <dbReference type="ARBA" id="ARBA00023180"/>
    </source>
</evidence>
<dbReference type="InterPro" id="IPR023415">
    <property type="entry name" value="LDLR_class-A_CS"/>
</dbReference>
<accession>A0A8J6EIX7</accession>
<dbReference type="Pfam" id="PF15494">
    <property type="entry name" value="SRCR_2"/>
    <property type="match status" value="1"/>
</dbReference>
<dbReference type="PROSITE" id="PS00135">
    <property type="entry name" value="TRYPSIN_SER"/>
    <property type="match status" value="1"/>
</dbReference>
<keyword evidence="1 9" id="KW-0645">Protease</keyword>
<keyword evidence="13" id="KW-1185">Reference proteome</keyword>
<dbReference type="GO" id="GO:0046872">
    <property type="term" value="F:metal ion binding"/>
    <property type="evidence" value="ECO:0007669"/>
    <property type="project" value="UniProtKB-KW"/>
</dbReference>
<dbReference type="Gene3D" id="4.10.400.10">
    <property type="entry name" value="Low-density Lipoprotein Receptor"/>
    <property type="match status" value="1"/>
</dbReference>
<evidence type="ECO:0000256" key="1">
    <source>
        <dbReference type="ARBA" id="ARBA00022670"/>
    </source>
</evidence>
<dbReference type="InterPro" id="IPR001254">
    <property type="entry name" value="Trypsin_dom"/>
</dbReference>
<dbReference type="GO" id="GO:0004252">
    <property type="term" value="F:serine-type endopeptidase activity"/>
    <property type="evidence" value="ECO:0007669"/>
    <property type="project" value="InterPro"/>
</dbReference>
<keyword evidence="10" id="KW-1133">Transmembrane helix</keyword>
<feature type="transmembrane region" description="Helical" evidence="10">
    <location>
        <begin position="76"/>
        <end position="99"/>
    </location>
</feature>
<dbReference type="Gene3D" id="2.40.10.10">
    <property type="entry name" value="Trypsin-like serine proteases"/>
    <property type="match status" value="1"/>
</dbReference>
<evidence type="ECO:0000256" key="4">
    <source>
        <dbReference type="ARBA" id="ARBA00022825"/>
    </source>
</evidence>
<evidence type="ECO:0000256" key="9">
    <source>
        <dbReference type="RuleBase" id="RU363034"/>
    </source>
</evidence>
<feature type="disulfide bond" evidence="8">
    <location>
        <begin position="119"/>
        <end position="134"/>
    </location>
</feature>
<dbReference type="PROSITE" id="PS50240">
    <property type="entry name" value="TRYPSIN_DOM"/>
    <property type="match status" value="1"/>
</dbReference>
<keyword evidence="5" id="KW-0106">Calcium</keyword>
<evidence type="ECO:0000256" key="3">
    <source>
        <dbReference type="ARBA" id="ARBA00022801"/>
    </source>
</evidence>
<evidence type="ECO:0000259" key="11">
    <source>
        <dbReference type="PROSITE" id="PS50240"/>
    </source>
</evidence>
<dbReference type="InterPro" id="IPR002172">
    <property type="entry name" value="LDrepeatLR_classA_rpt"/>
</dbReference>
<dbReference type="CDD" id="cd00112">
    <property type="entry name" value="LDLa"/>
    <property type="match status" value="1"/>
</dbReference>
<dbReference type="InterPro" id="IPR009003">
    <property type="entry name" value="Peptidase_S1_PA"/>
</dbReference>
<dbReference type="InterPro" id="IPR001314">
    <property type="entry name" value="Peptidase_S1A"/>
</dbReference>
<comment type="caution">
    <text evidence="12">The sequence shown here is derived from an EMBL/GenBank/DDBJ whole genome shotgun (WGS) entry which is preliminary data.</text>
</comment>
<evidence type="ECO:0000313" key="12">
    <source>
        <dbReference type="EMBL" id="KAG9470064.1"/>
    </source>
</evidence>
<organism evidence="12 13">
    <name type="scientific">Eleutherodactylus coqui</name>
    <name type="common">Puerto Rican coqui</name>
    <dbReference type="NCBI Taxonomy" id="57060"/>
    <lineage>
        <taxon>Eukaryota</taxon>
        <taxon>Metazoa</taxon>
        <taxon>Chordata</taxon>
        <taxon>Craniata</taxon>
        <taxon>Vertebrata</taxon>
        <taxon>Euteleostomi</taxon>
        <taxon>Amphibia</taxon>
        <taxon>Batrachia</taxon>
        <taxon>Anura</taxon>
        <taxon>Neobatrachia</taxon>
        <taxon>Hyloidea</taxon>
        <taxon>Eleutherodactylidae</taxon>
        <taxon>Eleutherodactylinae</taxon>
        <taxon>Eleutherodactylus</taxon>
        <taxon>Eleutherodactylus</taxon>
    </lineage>
</organism>
<dbReference type="Proteomes" id="UP000770717">
    <property type="component" value="Unassembled WGS sequence"/>
</dbReference>
<sequence length="476" mass="52443">MYPNAPPFYDNNGYQPEYNNIYTSRGPYYVNTPYSIHPPHYVSPAPQYLPQVTPHQSVAANQQATSKTGILSRKKICIVSAILIVAAVIITAVLCWYFLSTCEMRCGASSQCVQASEWCDGTAQCPNGEDESYCVRLYGQNFILQAYSPSRAAWLNMCFDDWRSAYAPMVCRGMGYRSTYLRDGLEDVTNDLSGFASINTSVPFGKLYRSIRTRDYCPSRKVISLRCIDCGVSTKGETTSRIVGGTRATAGDWPWQVSLQLRQSHVCGGSIITPEWIVTAAHCVEGTGSYASIWTVYAGSIQLSGGQASFVERVISHPKYHSDTKNYDIALMKLRTRLPFDGINIKPVCLPNAGMPWTDTQSCWISGWGHTYQGGTTQTLLRAASVPLISSAVCNSRSVYNGNITSNMMCAGYLAGGVDSCQGDSGGPLVTKTNNLWWLVGDTSWGYGCANRNKPGVYGNVTGFLEWIYNQMQKYE</sequence>
<evidence type="ECO:0000313" key="13">
    <source>
        <dbReference type="Proteomes" id="UP000770717"/>
    </source>
</evidence>
<dbReference type="PRINTS" id="PR00722">
    <property type="entry name" value="CHYMOTRYPSIN"/>
</dbReference>
<evidence type="ECO:0000256" key="8">
    <source>
        <dbReference type="PROSITE-ProRule" id="PRU00124"/>
    </source>
</evidence>
<dbReference type="InterPro" id="IPR043504">
    <property type="entry name" value="Peptidase_S1_PA_chymotrypsin"/>
</dbReference>
<dbReference type="AlphaFoldDB" id="A0A8J6EIX7"/>
<dbReference type="InterPro" id="IPR018114">
    <property type="entry name" value="TRYPSIN_HIS"/>
</dbReference>
<gene>
    <name evidence="12" type="ORF">GDO78_018972</name>
</gene>
<keyword evidence="3 9" id="KW-0378">Hydrolase</keyword>
<dbReference type="SUPFAM" id="SSF56487">
    <property type="entry name" value="SRCR-like"/>
    <property type="match status" value="1"/>
</dbReference>
<name>A0A8J6EIX7_ELECQ</name>
<dbReference type="SUPFAM" id="SSF57424">
    <property type="entry name" value="LDL receptor-like module"/>
    <property type="match status" value="1"/>
</dbReference>
<reference evidence="12" key="1">
    <citation type="thesis" date="2020" institute="ProQuest LLC" country="789 East Eisenhower Parkway, Ann Arbor, MI, USA">
        <title>Comparative Genomics and Chromosome Evolution.</title>
        <authorList>
            <person name="Mudd A.B."/>
        </authorList>
    </citation>
    <scope>NUCLEOTIDE SEQUENCE</scope>
    <source>
        <strain evidence="12">HN-11 Male</strain>
        <tissue evidence="12">Kidney and liver</tissue>
    </source>
</reference>
<dbReference type="GO" id="GO:0006508">
    <property type="term" value="P:proteolysis"/>
    <property type="evidence" value="ECO:0007669"/>
    <property type="project" value="UniProtKB-KW"/>
</dbReference>
<dbReference type="OrthoDB" id="6380398at2759"/>
<evidence type="ECO:0000256" key="10">
    <source>
        <dbReference type="SAM" id="Phobius"/>
    </source>
</evidence>
<feature type="domain" description="Peptidase S1" evidence="11">
    <location>
        <begin position="242"/>
        <end position="473"/>
    </location>
</feature>
<keyword evidence="6 8" id="KW-1015">Disulfide bond</keyword>